<feature type="binding site" evidence="6">
    <location>
        <position position="231"/>
    </location>
    <ligand>
        <name>NADP(+)</name>
        <dbReference type="ChEBI" id="CHEBI:58349"/>
    </ligand>
</feature>
<evidence type="ECO:0000313" key="12">
    <source>
        <dbReference type="Proteomes" id="UP000594967"/>
    </source>
</evidence>
<dbReference type="NCBIfam" id="NF009201">
    <property type="entry name" value="PRK12549.1"/>
    <property type="match status" value="1"/>
</dbReference>
<accession>A0A2X4UXC6</accession>
<dbReference type="CDD" id="cd01065">
    <property type="entry name" value="NAD_bind_Shikimate_DH"/>
    <property type="match status" value="1"/>
</dbReference>
<name>A0A2X4UXC6_SERPL</name>
<dbReference type="SUPFAM" id="SSF53223">
    <property type="entry name" value="Aminoacid dehydrogenase-like, N-terminal domain"/>
    <property type="match status" value="1"/>
</dbReference>
<protein>
    <recommendedName>
        <fullName evidence="6">Shikimate dehydrogenase (NADP(+))</fullName>
        <shortName evidence="6">SDH</shortName>
        <ecNumber evidence="6">1.1.1.25</ecNumber>
    </recommendedName>
</protein>
<organism evidence="10 11">
    <name type="scientific">Serratia plymuthica</name>
    <dbReference type="NCBI Taxonomy" id="82996"/>
    <lineage>
        <taxon>Bacteria</taxon>
        <taxon>Pseudomonadati</taxon>
        <taxon>Pseudomonadota</taxon>
        <taxon>Gammaproteobacteria</taxon>
        <taxon>Enterobacterales</taxon>
        <taxon>Yersiniaceae</taxon>
        <taxon>Serratia</taxon>
    </lineage>
</organism>
<evidence type="ECO:0000256" key="5">
    <source>
        <dbReference type="ARBA" id="ARBA00023141"/>
    </source>
</evidence>
<dbReference type="Gene3D" id="3.40.50.720">
    <property type="entry name" value="NAD(P)-binding Rossmann-like Domain"/>
    <property type="match status" value="1"/>
</dbReference>
<dbReference type="Proteomes" id="UP000248897">
    <property type="component" value="Chromosome 1"/>
</dbReference>
<dbReference type="InterPro" id="IPR013708">
    <property type="entry name" value="Shikimate_DH-bd_N"/>
</dbReference>
<comment type="similarity">
    <text evidence="6">Belongs to the shikimate dehydrogenase family.</text>
</comment>
<keyword evidence="5 6" id="KW-0057">Aromatic amino acid biosynthesis</keyword>
<gene>
    <name evidence="10" type="primary">aroE_1</name>
    <name evidence="6" type="synonym">aroE</name>
    <name evidence="9" type="ORF">I6G64_25030</name>
    <name evidence="10" type="ORF">NCTC12961_03107</name>
</gene>
<comment type="pathway">
    <text evidence="1 6">Metabolic intermediate biosynthesis; chorismate biosynthesis; chorismate from D-erythrose 4-phosphate and phosphoenolpyruvate: step 4/7.</text>
</comment>
<evidence type="ECO:0000256" key="6">
    <source>
        <dbReference type="HAMAP-Rule" id="MF_00222"/>
    </source>
</evidence>
<dbReference type="PANTHER" id="PTHR21089:SF1">
    <property type="entry name" value="BIFUNCTIONAL 3-DEHYDROQUINATE DEHYDRATASE_SHIKIMATE DEHYDROGENASE, CHLOROPLASTIC"/>
    <property type="match status" value="1"/>
</dbReference>
<dbReference type="InterPro" id="IPR036291">
    <property type="entry name" value="NAD(P)-bd_dom_sf"/>
</dbReference>
<reference evidence="10 11" key="1">
    <citation type="submission" date="2018-06" db="EMBL/GenBank/DDBJ databases">
        <authorList>
            <consortium name="Pathogen Informatics"/>
            <person name="Doyle S."/>
        </authorList>
    </citation>
    <scope>NUCLEOTIDE SEQUENCE [LARGE SCALE GENOMIC DNA]</scope>
    <source>
        <strain evidence="10 11">NCTC12961</strain>
    </source>
</reference>
<dbReference type="UniPathway" id="UPA00053">
    <property type="reaction ID" value="UER00087"/>
</dbReference>
<dbReference type="InterPro" id="IPR046346">
    <property type="entry name" value="Aminoacid_DH-like_N_sf"/>
</dbReference>
<comment type="caution">
    <text evidence="6">Lacks conserved residue(s) required for the propagation of feature annotation.</text>
</comment>
<dbReference type="Pfam" id="PF18317">
    <property type="entry name" value="SDH_C"/>
    <property type="match status" value="1"/>
</dbReference>
<dbReference type="GO" id="GO:0009423">
    <property type="term" value="P:chorismate biosynthetic process"/>
    <property type="evidence" value="ECO:0007669"/>
    <property type="project" value="UniProtKB-UniRule"/>
</dbReference>
<dbReference type="GO" id="GO:0019632">
    <property type="term" value="P:shikimate metabolic process"/>
    <property type="evidence" value="ECO:0007669"/>
    <property type="project" value="TreeGrafter"/>
</dbReference>
<reference evidence="9 12" key="2">
    <citation type="submission" date="2020-12" db="EMBL/GenBank/DDBJ databases">
        <title>FDA dAtabase for Regulatory Grade micrObial Sequences (FDA-ARGOS): Supporting development and validation of Infectious Disease Dx tests.</title>
        <authorList>
            <person name="Sproer C."/>
            <person name="Gronow S."/>
            <person name="Severitt S."/>
            <person name="Schroder I."/>
            <person name="Tallon L."/>
            <person name="Sadzewicz L."/>
            <person name="Zhao X."/>
            <person name="Boylan J."/>
            <person name="Ott S."/>
            <person name="Bowen H."/>
            <person name="Vavikolanu K."/>
            <person name="Mehta A."/>
            <person name="Aluvathingal J."/>
            <person name="Nadendla S."/>
            <person name="Lowell S."/>
            <person name="Myers T."/>
            <person name="Yan Y."/>
            <person name="Sichtig H."/>
        </authorList>
    </citation>
    <scope>NUCLEOTIDE SEQUENCE [LARGE SCALE GENOMIC DNA]</scope>
    <source>
        <strain evidence="9 12">FDAARGOS_907</strain>
    </source>
</reference>
<evidence type="ECO:0000259" key="8">
    <source>
        <dbReference type="Pfam" id="PF18317"/>
    </source>
</evidence>
<keyword evidence="12" id="KW-1185">Reference proteome</keyword>
<dbReference type="HAMAP" id="MF_00222">
    <property type="entry name" value="Shikimate_DH_AroE"/>
    <property type="match status" value="1"/>
</dbReference>
<keyword evidence="3 6" id="KW-0521">NADP</keyword>
<dbReference type="STRING" id="82996.ADP72_23590"/>
<evidence type="ECO:0000259" key="7">
    <source>
        <dbReference type="Pfam" id="PF08501"/>
    </source>
</evidence>
<dbReference type="EC" id="1.1.1.25" evidence="6"/>
<dbReference type="RefSeq" id="WP_062870910.1">
    <property type="nucleotide sequence ID" value="NZ_CAMITG010000002.1"/>
</dbReference>
<dbReference type="InterPro" id="IPR041121">
    <property type="entry name" value="SDH_C"/>
</dbReference>
<dbReference type="InterPro" id="IPR022893">
    <property type="entry name" value="Shikimate_DH_fam"/>
</dbReference>
<dbReference type="EMBL" id="CP065673">
    <property type="protein sequence ID" value="QPS20772.1"/>
    <property type="molecule type" value="Genomic_DNA"/>
</dbReference>
<evidence type="ECO:0000313" key="10">
    <source>
        <dbReference type="EMBL" id="SQI40408.1"/>
    </source>
</evidence>
<dbReference type="Proteomes" id="UP000594967">
    <property type="component" value="Chromosome"/>
</dbReference>
<dbReference type="GO" id="GO:0009073">
    <property type="term" value="P:aromatic amino acid family biosynthetic process"/>
    <property type="evidence" value="ECO:0007669"/>
    <property type="project" value="UniProtKB-KW"/>
</dbReference>
<keyword evidence="4 6" id="KW-0560">Oxidoreductase</keyword>
<evidence type="ECO:0000256" key="1">
    <source>
        <dbReference type="ARBA" id="ARBA00004871"/>
    </source>
</evidence>
<evidence type="ECO:0000256" key="2">
    <source>
        <dbReference type="ARBA" id="ARBA00022605"/>
    </source>
</evidence>
<dbReference type="GO" id="GO:0004764">
    <property type="term" value="F:shikimate 3-dehydrogenase (NADP+) activity"/>
    <property type="evidence" value="ECO:0007669"/>
    <property type="project" value="UniProtKB-UniRule"/>
</dbReference>
<feature type="binding site" evidence="6">
    <location>
        <position position="115"/>
    </location>
    <ligand>
        <name>shikimate</name>
        <dbReference type="ChEBI" id="CHEBI:36208"/>
    </ligand>
</feature>
<dbReference type="AlphaFoldDB" id="A0A2X4UXC6"/>
<dbReference type="Gene3D" id="3.40.50.10860">
    <property type="entry name" value="Leucine Dehydrogenase, chain A, domain 1"/>
    <property type="match status" value="1"/>
</dbReference>
<evidence type="ECO:0000313" key="11">
    <source>
        <dbReference type="Proteomes" id="UP000248897"/>
    </source>
</evidence>
<dbReference type="SUPFAM" id="SSF51735">
    <property type="entry name" value="NAD(P)-binding Rossmann-fold domains"/>
    <property type="match status" value="1"/>
</dbReference>
<feature type="binding site" evidence="6">
    <location>
        <position position="261"/>
    </location>
    <ligand>
        <name>shikimate</name>
        <dbReference type="ChEBI" id="CHEBI:36208"/>
    </ligand>
</feature>
<feature type="binding site" evidence="6">
    <location>
        <position position="254"/>
    </location>
    <ligand>
        <name>NADP(+)</name>
        <dbReference type="ChEBI" id="CHEBI:58349"/>
    </ligand>
</feature>
<dbReference type="GO" id="GO:0050661">
    <property type="term" value="F:NADP binding"/>
    <property type="evidence" value="ECO:0007669"/>
    <property type="project" value="TreeGrafter"/>
</dbReference>
<feature type="binding site" evidence="6">
    <location>
        <position position="233"/>
    </location>
    <ligand>
        <name>shikimate</name>
        <dbReference type="ChEBI" id="CHEBI:36208"/>
    </ligand>
</feature>
<comment type="function">
    <text evidence="6">Involved in the biosynthesis of the chorismate, which leads to the biosynthesis of aromatic amino acids. Catalyzes the reversible NADPH linked reduction of 3-dehydroshikimate (DHSA) to yield shikimate (SA).</text>
</comment>
<comment type="catalytic activity">
    <reaction evidence="6">
        <text>shikimate + NADP(+) = 3-dehydroshikimate + NADPH + H(+)</text>
        <dbReference type="Rhea" id="RHEA:17737"/>
        <dbReference type="ChEBI" id="CHEBI:15378"/>
        <dbReference type="ChEBI" id="CHEBI:16630"/>
        <dbReference type="ChEBI" id="CHEBI:36208"/>
        <dbReference type="ChEBI" id="CHEBI:57783"/>
        <dbReference type="ChEBI" id="CHEBI:58349"/>
        <dbReference type="EC" id="1.1.1.25"/>
    </reaction>
</comment>
<dbReference type="PANTHER" id="PTHR21089">
    <property type="entry name" value="SHIKIMATE DEHYDROGENASE"/>
    <property type="match status" value="1"/>
</dbReference>
<sequence length="287" mass="31222">MNNDPQRPPLYLLALLGQGIQGSLSPQLYEQEARRQGLRCAYQLLDFTQRGWADDRLPEVLDSLALLGFTGCNITHPFKQQVIPWLDELSPQASAIGAVNTVLFQNGKRIGHNTDCDGFITHFSQGLAGENIHRVVQVGAGGAGYAVAYGLLAHGVDHLMLHDRDPARSHSLQQQLARHFGEQRISVTENVAGALADSDGLVQATPIGMTGHPGMPVDIDWLQPRHWLADVIYVPRETELVKKARAKGCRAIVGDGMVVHQAALAFQLYTGHAPDTASMSQVFQQAG</sequence>
<feature type="domain" description="SDH C-terminal" evidence="8">
    <location>
        <begin position="256"/>
        <end position="281"/>
    </location>
</feature>
<evidence type="ECO:0000256" key="3">
    <source>
        <dbReference type="ARBA" id="ARBA00022857"/>
    </source>
</evidence>
<comment type="subunit">
    <text evidence="6">Homodimer.</text>
</comment>
<feature type="domain" description="Shikimate dehydrogenase substrate binding N-terminal" evidence="7">
    <location>
        <begin position="15"/>
        <end position="102"/>
    </location>
</feature>
<dbReference type="Pfam" id="PF08501">
    <property type="entry name" value="Shikimate_dh_N"/>
    <property type="match status" value="1"/>
</dbReference>
<evidence type="ECO:0000256" key="4">
    <source>
        <dbReference type="ARBA" id="ARBA00023002"/>
    </source>
</evidence>
<feature type="binding site" evidence="6">
    <location>
        <begin position="23"/>
        <end position="25"/>
    </location>
    <ligand>
        <name>shikimate</name>
        <dbReference type="ChEBI" id="CHEBI:36208"/>
    </ligand>
</feature>
<dbReference type="GO" id="GO:0005829">
    <property type="term" value="C:cytosol"/>
    <property type="evidence" value="ECO:0007669"/>
    <property type="project" value="TreeGrafter"/>
</dbReference>
<dbReference type="EMBL" id="LS483469">
    <property type="protein sequence ID" value="SQI40408.1"/>
    <property type="molecule type" value="Genomic_DNA"/>
</dbReference>
<evidence type="ECO:0000313" key="9">
    <source>
        <dbReference type="EMBL" id="QPS20772.1"/>
    </source>
</evidence>
<keyword evidence="2 6" id="KW-0028">Amino-acid biosynthesis</keyword>
<feature type="binding site" evidence="6">
    <location>
        <begin position="139"/>
        <end position="143"/>
    </location>
    <ligand>
        <name>NADP(+)</name>
        <dbReference type="ChEBI" id="CHEBI:58349"/>
    </ligand>
</feature>
<proteinExistence type="inferred from homology"/>
<feature type="active site" description="Proton acceptor" evidence="6">
    <location>
        <position position="79"/>
    </location>
</feature>
<feature type="binding site" evidence="6">
    <location>
        <position position="75"/>
    </location>
    <ligand>
        <name>shikimate</name>
        <dbReference type="ChEBI" id="CHEBI:36208"/>
    </ligand>
</feature>
<feature type="binding site" evidence="6">
    <location>
        <position position="100"/>
    </location>
    <ligand>
        <name>shikimate</name>
        <dbReference type="ChEBI" id="CHEBI:36208"/>
    </ligand>
</feature>
<dbReference type="GO" id="GO:0008652">
    <property type="term" value="P:amino acid biosynthetic process"/>
    <property type="evidence" value="ECO:0007669"/>
    <property type="project" value="UniProtKB-KW"/>
</dbReference>